<dbReference type="RefSeq" id="XP_016626070.1">
    <property type="nucleotide sequence ID" value="XM_016782822.1"/>
</dbReference>
<accession>A0A0D2JFJ9</accession>
<sequence>MFHPDLTPEDVAENWDSILGETGDGGQLLDVFEQSQSREERLIEAMLEEGKIPELTWLAQQPVQDSNMVSMKQ</sequence>
<dbReference type="GeneID" id="27718082"/>
<dbReference type="VEuPathDB" id="FungiDB:Z520_12336"/>
<dbReference type="Proteomes" id="UP000053411">
    <property type="component" value="Unassembled WGS sequence"/>
</dbReference>
<dbReference type="EMBL" id="KN848115">
    <property type="protein sequence ID" value="KIX91947.1"/>
    <property type="molecule type" value="Genomic_DNA"/>
</dbReference>
<organism evidence="1 2">
    <name type="scientific">Fonsecaea multimorphosa CBS 102226</name>
    <dbReference type="NCBI Taxonomy" id="1442371"/>
    <lineage>
        <taxon>Eukaryota</taxon>
        <taxon>Fungi</taxon>
        <taxon>Dikarya</taxon>
        <taxon>Ascomycota</taxon>
        <taxon>Pezizomycotina</taxon>
        <taxon>Eurotiomycetes</taxon>
        <taxon>Chaetothyriomycetidae</taxon>
        <taxon>Chaetothyriales</taxon>
        <taxon>Herpotrichiellaceae</taxon>
        <taxon>Fonsecaea</taxon>
    </lineage>
</organism>
<keyword evidence="2" id="KW-1185">Reference proteome</keyword>
<evidence type="ECO:0000313" key="2">
    <source>
        <dbReference type="Proteomes" id="UP000053411"/>
    </source>
</evidence>
<gene>
    <name evidence="1" type="ORF">Z520_12336</name>
</gene>
<dbReference type="AlphaFoldDB" id="A0A0D2JFJ9"/>
<reference evidence="1 2" key="1">
    <citation type="submission" date="2015-01" db="EMBL/GenBank/DDBJ databases">
        <title>The Genome Sequence of Fonsecaea multimorphosa CBS 102226.</title>
        <authorList>
            <consortium name="The Broad Institute Genomics Platform"/>
            <person name="Cuomo C."/>
            <person name="de Hoog S."/>
            <person name="Gorbushina A."/>
            <person name="Stielow B."/>
            <person name="Teixiera M."/>
            <person name="Abouelleil A."/>
            <person name="Chapman S.B."/>
            <person name="Priest M."/>
            <person name="Young S.K."/>
            <person name="Wortman J."/>
            <person name="Nusbaum C."/>
            <person name="Birren B."/>
        </authorList>
    </citation>
    <scope>NUCLEOTIDE SEQUENCE [LARGE SCALE GENOMIC DNA]</scope>
    <source>
        <strain evidence="1 2">CBS 102226</strain>
    </source>
</reference>
<dbReference type="OrthoDB" id="10271882at2759"/>
<protein>
    <submittedName>
        <fullName evidence="1">Uncharacterized protein</fullName>
    </submittedName>
</protein>
<proteinExistence type="predicted"/>
<evidence type="ECO:0000313" key="1">
    <source>
        <dbReference type="EMBL" id="KIX91947.1"/>
    </source>
</evidence>
<name>A0A0D2JFJ9_9EURO</name>